<proteinExistence type="predicted"/>
<feature type="compositionally biased region" description="Polar residues" evidence="1">
    <location>
        <begin position="1"/>
        <end position="11"/>
    </location>
</feature>
<name>A0A2S8DDN2_SHIDY</name>
<evidence type="ECO:0000313" key="3">
    <source>
        <dbReference type="Proteomes" id="UP000238186"/>
    </source>
</evidence>
<gene>
    <name evidence="2" type="ORF">C5K18_08495</name>
</gene>
<evidence type="ECO:0000313" key="2">
    <source>
        <dbReference type="EMBL" id="PQN09188.1"/>
    </source>
</evidence>
<dbReference type="Proteomes" id="UP000238186">
    <property type="component" value="Unassembled WGS sequence"/>
</dbReference>
<sequence>MAERTTSSDCNPTPGGIIRRKKRSLWTPRPLSRREKIPVSGQLTC</sequence>
<reference evidence="2 3" key="1">
    <citation type="submission" date="2018-02" db="EMBL/GenBank/DDBJ databases">
        <title>Distribution and characterization of Shiga toxin converting temperate phage carried by Shigella flexneri in Hispaniola.</title>
        <authorList>
            <person name="Fogolari M."/>
            <person name="Mavian C."/>
            <person name="Angeletti S."/>
            <person name="Salemi M."/>
            <person name="Lampel K.A."/>
            <person name="Maurelli A.T."/>
        </authorList>
    </citation>
    <scope>NUCLEOTIDE SEQUENCE [LARGE SCALE GENOMIC DNA]</scope>
    <source>
        <strain evidence="2 3">BS979</strain>
    </source>
</reference>
<dbReference type="AlphaFoldDB" id="A0A2S8DDN2"/>
<accession>A0A2S8DDN2</accession>
<protein>
    <submittedName>
        <fullName evidence="2">DNase</fullName>
    </submittedName>
</protein>
<evidence type="ECO:0000256" key="1">
    <source>
        <dbReference type="SAM" id="MobiDB-lite"/>
    </source>
</evidence>
<dbReference type="EMBL" id="PUGT01000116">
    <property type="protein sequence ID" value="PQN09188.1"/>
    <property type="molecule type" value="Genomic_DNA"/>
</dbReference>
<feature type="region of interest" description="Disordered" evidence="1">
    <location>
        <begin position="1"/>
        <end position="45"/>
    </location>
</feature>
<comment type="caution">
    <text evidence="2">The sequence shown here is derived from an EMBL/GenBank/DDBJ whole genome shotgun (WGS) entry which is preliminary data.</text>
</comment>
<organism evidence="2 3">
    <name type="scientific">Shigella dysenteriae</name>
    <dbReference type="NCBI Taxonomy" id="622"/>
    <lineage>
        <taxon>Bacteria</taxon>
        <taxon>Pseudomonadati</taxon>
        <taxon>Pseudomonadota</taxon>
        <taxon>Gammaproteobacteria</taxon>
        <taxon>Enterobacterales</taxon>
        <taxon>Enterobacteriaceae</taxon>
        <taxon>Shigella</taxon>
    </lineage>
</organism>